<dbReference type="InterPro" id="IPR036396">
    <property type="entry name" value="Cyt_P450_sf"/>
</dbReference>
<evidence type="ECO:0000256" key="3">
    <source>
        <dbReference type="ARBA" id="ARBA00022723"/>
    </source>
</evidence>
<dbReference type="SUPFAM" id="SSF48264">
    <property type="entry name" value="Cytochrome P450"/>
    <property type="match status" value="1"/>
</dbReference>
<evidence type="ECO:0000256" key="5">
    <source>
        <dbReference type="ARBA" id="ARBA00023004"/>
    </source>
</evidence>
<dbReference type="Pfam" id="PF00067">
    <property type="entry name" value="p450"/>
    <property type="match status" value="1"/>
</dbReference>
<organism evidence="7 8">
    <name type="scientific">Gigaspora margarita</name>
    <dbReference type="NCBI Taxonomy" id="4874"/>
    <lineage>
        <taxon>Eukaryota</taxon>
        <taxon>Fungi</taxon>
        <taxon>Fungi incertae sedis</taxon>
        <taxon>Mucoromycota</taxon>
        <taxon>Glomeromycotina</taxon>
        <taxon>Glomeromycetes</taxon>
        <taxon>Diversisporales</taxon>
        <taxon>Gigasporaceae</taxon>
        <taxon>Gigaspora</taxon>
    </lineage>
</organism>
<keyword evidence="6" id="KW-0503">Monooxygenase</keyword>
<dbReference type="EMBL" id="CAJVQB010016303">
    <property type="protein sequence ID" value="CAG8779262.1"/>
    <property type="molecule type" value="Genomic_DNA"/>
</dbReference>
<proteinExistence type="inferred from homology"/>
<protein>
    <submittedName>
        <fullName evidence="7">33720_t:CDS:1</fullName>
    </submittedName>
</protein>
<keyword evidence="3" id="KW-0479">Metal-binding</keyword>
<dbReference type="PANTHER" id="PTHR24291">
    <property type="entry name" value="CYTOCHROME P450 FAMILY 4"/>
    <property type="match status" value="1"/>
</dbReference>
<comment type="similarity">
    <text evidence="1">Belongs to the cytochrome P450 family.</text>
</comment>
<sequence>LIKREGGHDKLYLRCKEYFERDGVIKMSFRGKWICTITDPVIVKGMCLRTDVFPKLMFNEILPNSAADRHFGVNVVHSNGDVWKRHRRVCNPAFKTLPVHLFVEKALKLMDILEKVDNKPIENLEDPNNPYVTAYNEVQKLFRNPLVTIFQIDKIPILNQLIFRKIDKLNILFEDIIKEKRKSLATGHFNGDLLELMLKACDDPDNQMLSDTELRCNLAIFMVAGHDTTALSSLLYLLAIHKDVQEKAREEVLRVLGDDLTPSAEQHAALKYLNMAIRENLRLYPPVGSLPLRVVTEDVKIKNFVIPAGTPVNLFIYGLHHSPKLWNNPEEFLPERFENEHENYSWLAFGGGSRMLVEIFVN</sequence>
<dbReference type="InterPro" id="IPR001128">
    <property type="entry name" value="Cyt_P450"/>
</dbReference>
<dbReference type="InterPro" id="IPR050196">
    <property type="entry name" value="Cytochrome_P450_Monoox"/>
</dbReference>
<dbReference type="PRINTS" id="PR00463">
    <property type="entry name" value="EP450I"/>
</dbReference>
<evidence type="ECO:0000256" key="2">
    <source>
        <dbReference type="ARBA" id="ARBA00022617"/>
    </source>
</evidence>
<accession>A0ABN7VJG3</accession>
<gene>
    <name evidence="7" type="ORF">GMARGA_LOCUS19493</name>
</gene>
<dbReference type="Gene3D" id="1.10.630.10">
    <property type="entry name" value="Cytochrome P450"/>
    <property type="match status" value="1"/>
</dbReference>
<name>A0ABN7VJG3_GIGMA</name>
<keyword evidence="4" id="KW-0560">Oxidoreductase</keyword>
<keyword evidence="2" id="KW-0349">Heme</keyword>
<keyword evidence="8" id="KW-1185">Reference proteome</keyword>
<evidence type="ECO:0000313" key="8">
    <source>
        <dbReference type="Proteomes" id="UP000789901"/>
    </source>
</evidence>
<reference evidence="7 8" key="1">
    <citation type="submission" date="2021-06" db="EMBL/GenBank/DDBJ databases">
        <authorList>
            <person name="Kallberg Y."/>
            <person name="Tangrot J."/>
            <person name="Rosling A."/>
        </authorList>
    </citation>
    <scope>NUCLEOTIDE SEQUENCE [LARGE SCALE GENOMIC DNA]</scope>
    <source>
        <strain evidence="7 8">120-4 pot B 10/14</strain>
    </source>
</reference>
<feature type="non-terminal residue" evidence="7">
    <location>
        <position position="1"/>
    </location>
</feature>
<evidence type="ECO:0000313" key="7">
    <source>
        <dbReference type="EMBL" id="CAG8779262.1"/>
    </source>
</evidence>
<keyword evidence="5" id="KW-0408">Iron</keyword>
<dbReference type="InterPro" id="IPR002401">
    <property type="entry name" value="Cyt_P450_E_grp-I"/>
</dbReference>
<evidence type="ECO:0000256" key="6">
    <source>
        <dbReference type="ARBA" id="ARBA00023033"/>
    </source>
</evidence>
<evidence type="ECO:0000256" key="4">
    <source>
        <dbReference type="ARBA" id="ARBA00023002"/>
    </source>
</evidence>
<dbReference type="Proteomes" id="UP000789901">
    <property type="component" value="Unassembled WGS sequence"/>
</dbReference>
<evidence type="ECO:0000256" key="1">
    <source>
        <dbReference type="ARBA" id="ARBA00010617"/>
    </source>
</evidence>
<comment type="caution">
    <text evidence="7">The sequence shown here is derived from an EMBL/GenBank/DDBJ whole genome shotgun (WGS) entry which is preliminary data.</text>
</comment>
<dbReference type="PANTHER" id="PTHR24291:SF50">
    <property type="entry name" value="BIFUNCTIONAL ALBAFLAVENONE MONOOXYGENASE_TERPENE SYNTHASE"/>
    <property type="match status" value="1"/>
</dbReference>